<evidence type="ECO:0000256" key="4">
    <source>
        <dbReference type="RuleBase" id="RU363099"/>
    </source>
</evidence>
<evidence type="ECO:0000256" key="3">
    <source>
        <dbReference type="ARBA" id="ARBA00022525"/>
    </source>
</evidence>
<comment type="similarity">
    <text evidence="1 4">Belongs to the plant dirigent protein family.</text>
</comment>
<dbReference type="GO" id="GO:0009699">
    <property type="term" value="P:phenylpropanoid biosynthetic process"/>
    <property type="evidence" value="ECO:0007669"/>
    <property type="project" value="UniProtKB-ARBA"/>
</dbReference>
<dbReference type="InterPro" id="IPR044859">
    <property type="entry name" value="Allene_oxi_cyc_Dirigent"/>
</dbReference>
<dbReference type="PANTHER" id="PTHR46215:SF15">
    <property type="entry name" value="DIRIGENT PROTEIN 24"/>
    <property type="match status" value="1"/>
</dbReference>
<proteinExistence type="inferred from homology"/>
<dbReference type="InterPro" id="IPR004265">
    <property type="entry name" value="Dirigent"/>
</dbReference>
<dbReference type="GO" id="GO:0048046">
    <property type="term" value="C:apoplast"/>
    <property type="evidence" value="ECO:0007669"/>
    <property type="project" value="UniProtKB-SubCell"/>
</dbReference>
<dbReference type="Proteomes" id="UP000323000">
    <property type="component" value="Chromosome 1"/>
</dbReference>
<comment type="subunit">
    <text evidence="2 4">Homodimer.</text>
</comment>
<dbReference type="OrthoDB" id="1921494at2759"/>
<feature type="region of interest" description="Disordered" evidence="5">
    <location>
        <begin position="40"/>
        <end position="61"/>
    </location>
</feature>
<evidence type="ECO:0000256" key="2">
    <source>
        <dbReference type="ARBA" id="ARBA00011738"/>
    </source>
</evidence>
<keyword evidence="3 4" id="KW-0964">Secreted</keyword>
<dbReference type="PANTHER" id="PTHR46215">
    <property type="entry name" value="DIRIGENT PROTEIN 24-RELATED"/>
    <property type="match status" value="1"/>
</dbReference>
<sequence length="290" mass="30112">MGNTNLSSTSNSKAIKAILVVYLFLLVISLKCANSARILSDDEDSSPSPVPQPSNPFPTSVVPNVAPAVGPTTISTSATKAADPPILSFFMHDILGGTTPSGRVVSEIIASSTSPQINGLPFSKKKGGVFPISGGVTGVPLAIAGLNGATTNNGNSLPFVSTGQLPQGATLHKLIFGAITVIDDELTLEHELGSSIIGKAQGFYLASTLDGSSQTMAFTALFGEHEEDTISFFGVHRTATHESQVAVVGVSGKYENAQGHATIETLHLTDQHTTNGVETLLQISVYLTDH</sequence>
<evidence type="ECO:0000313" key="7">
    <source>
        <dbReference type="Proteomes" id="UP000323000"/>
    </source>
</evidence>
<evidence type="ECO:0000256" key="1">
    <source>
        <dbReference type="ARBA" id="ARBA00010746"/>
    </source>
</evidence>
<evidence type="ECO:0000313" key="6">
    <source>
        <dbReference type="EMBL" id="TXG73986.1"/>
    </source>
</evidence>
<organism evidence="6 7">
    <name type="scientific">Acer yangbiense</name>
    <dbReference type="NCBI Taxonomy" id="1000413"/>
    <lineage>
        <taxon>Eukaryota</taxon>
        <taxon>Viridiplantae</taxon>
        <taxon>Streptophyta</taxon>
        <taxon>Embryophyta</taxon>
        <taxon>Tracheophyta</taxon>
        <taxon>Spermatophyta</taxon>
        <taxon>Magnoliopsida</taxon>
        <taxon>eudicotyledons</taxon>
        <taxon>Gunneridae</taxon>
        <taxon>Pentapetalae</taxon>
        <taxon>rosids</taxon>
        <taxon>malvids</taxon>
        <taxon>Sapindales</taxon>
        <taxon>Sapindaceae</taxon>
        <taxon>Hippocastanoideae</taxon>
        <taxon>Acereae</taxon>
        <taxon>Acer</taxon>
    </lineage>
</organism>
<comment type="caution">
    <text evidence="6">The sequence shown here is derived from an EMBL/GenBank/DDBJ whole genome shotgun (WGS) entry which is preliminary data.</text>
</comment>
<name>A0A5C7J011_9ROSI</name>
<keyword evidence="7" id="KW-1185">Reference proteome</keyword>
<reference evidence="7" key="1">
    <citation type="journal article" date="2019" name="Gigascience">
        <title>De novo genome assembly of the endangered Acer yangbiense, a plant species with extremely small populations endemic to Yunnan Province, China.</title>
        <authorList>
            <person name="Yang J."/>
            <person name="Wariss H.M."/>
            <person name="Tao L."/>
            <person name="Zhang R."/>
            <person name="Yun Q."/>
            <person name="Hollingsworth P."/>
            <person name="Dao Z."/>
            <person name="Luo G."/>
            <person name="Guo H."/>
            <person name="Ma Y."/>
            <person name="Sun W."/>
        </authorList>
    </citation>
    <scope>NUCLEOTIDE SEQUENCE [LARGE SCALE GENOMIC DNA]</scope>
    <source>
        <strain evidence="7">cv. Malutang</strain>
    </source>
</reference>
<comment type="function">
    <text evidence="4">Dirigent proteins impart stereoselectivity on the phenoxy radical-coupling reaction, yielding optically active lignans from two molecules of coniferyl alcohol in the biosynthesis of lignans, flavonolignans, and alkaloids and thus plays a central role in plant secondary metabolism.</text>
</comment>
<gene>
    <name evidence="6" type="ORF">EZV62_002565</name>
</gene>
<dbReference type="AlphaFoldDB" id="A0A5C7J011"/>
<protein>
    <recommendedName>
        <fullName evidence="4">Dirigent protein</fullName>
    </recommendedName>
</protein>
<evidence type="ECO:0000256" key="5">
    <source>
        <dbReference type="SAM" id="MobiDB-lite"/>
    </source>
</evidence>
<dbReference type="Gene3D" id="2.40.480.10">
    <property type="entry name" value="Allene oxide cyclase-like"/>
    <property type="match status" value="1"/>
</dbReference>
<dbReference type="EMBL" id="VAHF01000001">
    <property type="protein sequence ID" value="TXG73986.1"/>
    <property type="molecule type" value="Genomic_DNA"/>
</dbReference>
<dbReference type="Pfam" id="PF03018">
    <property type="entry name" value="Dirigent"/>
    <property type="match status" value="1"/>
</dbReference>
<comment type="subcellular location">
    <subcellularLocation>
        <location evidence="4">Secreted</location>
        <location evidence="4">Extracellular space</location>
        <location evidence="4">Apoplast</location>
    </subcellularLocation>
</comment>
<keyword evidence="4" id="KW-0052">Apoplast</keyword>
<accession>A0A5C7J011</accession>